<dbReference type="InterPro" id="IPR011990">
    <property type="entry name" value="TPR-like_helical_dom_sf"/>
</dbReference>
<proteinExistence type="predicted"/>
<evidence type="ECO:0000256" key="1">
    <source>
        <dbReference type="ARBA" id="ARBA00022490"/>
    </source>
</evidence>
<accession>A0AA47ML44</accession>
<feature type="compositionally biased region" description="Polar residues" evidence="2">
    <location>
        <begin position="126"/>
        <end position="135"/>
    </location>
</feature>
<dbReference type="SUPFAM" id="SSF103107">
    <property type="entry name" value="Hypothetical protein c14orf129, hspc210"/>
    <property type="match status" value="1"/>
</dbReference>
<keyword evidence="5" id="KW-1185">Reference proteome</keyword>
<dbReference type="Pfam" id="PF13236">
    <property type="entry name" value="CLU"/>
    <property type="match status" value="1"/>
</dbReference>
<feature type="region of interest" description="Disordered" evidence="2">
    <location>
        <begin position="114"/>
        <end position="167"/>
    </location>
</feature>
<dbReference type="PANTHER" id="PTHR12601:SF41">
    <property type="entry name" value="CLUSTERED MITOCHONDRIA PROTEIN HOMOLOG"/>
    <property type="match status" value="1"/>
</dbReference>
<dbReference type="CDD" id="cd15466">
    <property type="entry name" value="CLU-central"/>
    <property type="match status" value="1"/>
</dbReference>
<dbReference type="GO" id="GO:0048312">
    <property type="term" value="P:intracellular distribution of mitochondria"/>
    <property type="evidence" value="ECO:0007669"/>
    <property type="project" value="TreeGrafter"/>
</dbReference>
<gene>
    <name evidence="4" type="primary">cluh_0</name>
    <name evidence="4" type="ORF">N1851_020256</name>
</gene>
<dbReference type="Pfam" id="PF13374">
    <property type="entry name" value="TPR_10"/>
    <property type="match status" value="2"/>
</dbReference>
<dbReference type="InterPro" id="IPR033646">
    <property type="entry name" value="CLU-central"/>
</dbReference>
<feature type="compositionally biased region" description="Acidic residues" evidence="2">
    <location>
        <begin position="1326"/>
        <end position="1336"/>
    </location>
</feature>
<protein>
    <submittedName>
        <fullName evidence="4">Clustered mitochondria</fullName>
    </submittedName>
</protein>
<comment type="caution">
    <text evidence="4">The sequence shown here is derived from an EMBL/GenBank/DDBJ whole genome shotgun (WGS) entry which is preliminary data.</text>
</comment>
<evidence type="ECO:0000256" key="2">
    <source>
        <dbReference type="SAM" id="MobiDB-lite"/>
    </source>
</evidence>
<reference evidence="4" key="1">
    <citation type="journal article" date="2023" name="Front. Mar. Sci.">
        <title>A new Merluccius polli reference genome to investigate the effects of global change in West African waters.</title>
        <authorList>
            <person name="Mateo J.L."/>
            <person name="Blanco-Fernandez C."/>
            <person name="Garcia-Vazquez E."/>
            <person name="Machado-Schiaffino G."/>
        </authorList>
    </citation>
    <scope>NUCLEOTIDE SEQUENCE</scope>
    <source>
        <strain evidence="4">C29</strain>
        <tissue evidence="4">Fin</tissue>
    </source>
</reference>
<dbReference type="Proteomes" id="UP001174136">
    <property type="component" value="Unassembled WGS sequence"/>
</dbReference>
<feature type="compositionally biased region" description="Low complexity" evidence="2">
    <location>
        <begin position="1292"/>
        <end position="1310"/>
    </location>
</feature>
<dbReference type="PANTHER" id="PTHR12601">
    <property type="entry name" value="EUKARYOTIC TRANSLATION INITIATION FACTOR 3 SUBUNIT EIF-3"/>
    <property type="match status" value="1"/>
</dbReference>
<organism evidence="4 5">
    <name type="scientific">Merluccius polli</name>
    <name type="common">Benguela hake</name>
    <name type="synonym">Merluccius cadenati</name>
    <dbReference type="NCBI Taxonomy" id="89951"/>
    <lineage>
        <taxon>Eukaryota</taxon>
        <taxon>Metazoa</taxon>
        <taxon>Chordata</taxon>
        <taxon>Craniata</taxon>
        <taxon>Vertebrata</taxon>
        <taxon>Euteleostomi</taxon>
        <taxon>Actinopterygii</taxon>
        <taxon>Neopterygii</taxon>
        <taxon>Teleostei</taxon>
        <taxon>Neoteleostei</taxon>
        <taxon>Acanthomorphata</taxon>
        <taxon>Zeiogadaria</taxon>
        <taxon>Gadariae</taxon>
        <taxon>Gadiformes</taxon>
        <taxon>Gadoidei</taxon>
        <taxon>Merlucciidae</taxon>
        <taxon>Merluccius</taxon>
    </lineage>
</organism>
<feature type="compositionally biased region" description="Acidic residues" evidence="2">
    <location>
        <begin position="585"/>
        <end position="599"/>
    </location>
</feature>
<dbReference type="InterPro" id="IPR025697">
    <property type="entry name" value="CLU_dom"/>
</dbReference>
<feature type="region of interest" description="Disordered" evidence="2">
    <location>
        <begin position="1401"/>
        <end position="1422"/>
    </location>
</feature>
<feature type="compositionally biased region" description="Polar residues" evidence="2">
    <location>
        <begin position="1350"/>
        <end position="1359"/>
    </location>
</feature>
<feature type="region of interest" description="Disordered" evidence="2">
    <location>
        <begin position="561"/>
        <end position="619"/>
    </location>
</feature>
<feature type="compositionally biased region" description="Basic and acidic residues" evidence="2">
    <location>
        <begin position="569"/>
        <end position="584"/>
    </location>
</feature>
<feature type="domain" description="Clu" evidence="3">
    <location>
        <begin position="305"/>
        <end position="550"/>
    </location>
</feature>
<dbReference type="GO" id="GO:0003729">
    <property type="term" value="F:mRNA binding"/>
    <property type="evidence" value="ECO:0007669"/>
    <property type="project" value="TreeGrafter"/>
</dbReference>
<dbReference type="SUPFAM" id="SSF48452">
    <property type="entry name" value="TPR-like"/>
    <property type="match status" value="2"/>
</dbReference>
<keyword evidence="1" id="KW-0963">Cytoplasm</keyword>
<evidence type="ECO:0000313" key="4">
    <source>
        <dbReference type="EMBL" id="KAK0142059.1"/>
    </source>
</evidence>
<feature type="compositionally biased region" description="Basic and acidic residues" evidence="2">
    <location>
        <begin position="1362"/>
        <end position="1377"/>
    </location>
</feature>
<name>A0AA47ML44_MERPO</name>
<feature type="region of interest" description="Disordered" evidence="2">
    <location>
        <begin position="1270"/>
        <end position="1384"/>
    </location>
</feature>
<dbReference type="GO" id="GO:0005737">
    <property type="term" value="C:cytoplasm"/>
    <property type="evidence" value="ECO:0007669"/>
    <property type="project" value="TreeGrafter"/>
</dbReference>
<evidence type="ECO:0000259" key="3">
    <source>
        <dbReference type="PROSITE" id="PS51823"/>
    </source>
</evidence>
<dbReference type="Pfam" id="PF12807">
    <property type="entry name" value="eIF3_p135"/>
    <property type="match status" value="1"/>
</dbReference>
<dbReference type="EMBL" id="JAOPHQ010003711">
    <property type="protein sequence ID" value="KAK0142059.1"/>
    <property type="molecule type" value="Genomic_DNA"/>
</dbReference>
<evidence type="ECO:0000313" key="5">
    <source>
        <dbReference type="Proteomes" id="UP001174136"/>
    </source>
</evidence>
<feature type="compositionally biased region" description="Basic and acidic residues" evidence="2">
    <location>
        <begin position="600"/>
        <end position="619"/>
    </location>
</feature>
<dbReference type="Gene3D" id="1.25.40.10">
    <property type="entry name" value="Tetratricopeptide repeat domain"/>
    <property type="match status" value="2"/>
</dbReference>
<dbReference type="InterPro" id="IPR023231">
    <property type="entry name" value="GSKIP_dom_sf"/>
</dbReference>
<sequence>MPPSGVPEPIVMTAESSFPVKIQGAGTELFEMQMHGFWLVQDAIMALLAREEVCPRSSLSLALAGATLDPLVELQSLKGLRPGSVLRLVEEPYTPHAARAHLGRVLELLRTSGPQDALKEGRSPSVLDTLTNTPDAGSANGKSLKRSTSGPKPEAGGQDGAPPDYLLPGSLERPLMALLPQSSQPEGSTYLKDLCLSCWNPPPGHRKLQGDFLYVTVVTLEGSRYDITSCLKGFYVNRSTEGLFDPRPVQASPLCHCFTDLLCHLSPAFKQALSAIKNRSQLPPAEVLPTPYRTMCWLGPSSISRTQRNTFSRLGLDEQAAAQAPDWNEELQAARDLPQGSLEERLWRDRTLLQVNSAFVWAVAQGAETVVDSFVEPVNGNTEDPGFLWGGVFMSQGSSSTAPGGDRGRRAAQRLELKGVQAYSDLEGALQDLHTLPTATVDYRGVRLSAQGLAPGSNAPEPEAEQEAEQEGLMYGVNAGLQESPLRRQLLQLLAQSAKALSLQRHAVLGPSGHQVPLFTSVDAQGLTGADGRFYLLDLVRTLPADANFCPEVEAAERAASALTTAAARGEEEEKVEEEKKEEGEEKVEEEKKEEEEKEEVERPKYVEGGGDRWPEGYHSDTGLPKSYPHGLCRLRRELLHAFVQYKHAQFNQRVRELMEEDGGFEENANAGDNRTTKAVRAACEEVGSVSNFIFEMRFNPNVFSPDVSFPSCDSAATKLQERLLREAAAFIIKQQIPDFVDYCLQGVEVPMDSSTLKQALHHRGINLRYLGHVIKAISQSEHKERLRHILRVVLGEIVVRSTRRVFNSFVQGLEVWSLSAAVSHFLCCLLVPQFTPTPVGEETKKKSKRRGGRSAGAAETTSWSALTGTVLWNLVCQDALETYDVTHHLGLSVNHVVEQYGLQKLSLLREFCLKTGVQLRLRDYCLDNQSKAPIGPDDVLNIFPLVKHVHMPTTDASKALRAAQTFIEKGLLDQAQERLKESTYLFGRVCDELHPEACYCLSLLAKVTFILGQAAEARSVQLKAVMISERVQGFDHPNTIQQYALLAVYMSAGGENALAQKCLLRARHLLLTIHGEDHPYIATLDSCLGLLLPGDQAGSYLENALKLNMSFFGPTEIHTAFNQHLLAQSLCSKGDYRAAMTHEKEALAAYSAMFGEDHKQTRSSSEFLRTITQQAVRVERNLRQAASDQIEQTVESLNPSTETILEQLVLLTGIKKNAQSDRFQQFKKRFWEMKLAAATEKVKIINERLVSSRNKKEGEKMPEAGAEAGACLENGDGGAEHPEQGQLSGGQENQPAEEPSEENSPSVAVNGHIEEPSEPNPGESEAVEAESEQGQDGDNKGLPEVELQGTMNGSTDVVASTREETQLPGGHEKETETGETVKISEVMLNGEDEMEKLGSHEETNGVNGVHDDDADLSGLEKEKEHLVEVNAKSTKADAVIVNGGAENGVAVNGVPEE</sequence>
<dbReference type="PROSITE" id="PS51823">
    <property type="entry name" value="CLU"/>
    <property type="match status" value="1"/>
</dbReference>
<dbReference type="InterPro" id="IPR027523">
    <property type="entry name" value="CLU_prot"/>
</dbReference>